<dbReference type="AlphaFoldDB" id="B7IHM7"/>
<dbReference type="KEGG" id="taf:THA_1139"/>
<evidence type="ECO:0008006" key="3">
    <source>
        <dbReference type="Google" id="ProtNLM"/>
    </source>
</evidence>
<protein>
    <recommendedName>
        <fullName evidence="3">DUF5723 domain-containing protein</fullName>
    </recommendedName>
</protein>
<dbReference type="RefSeq" id="WP_012580027.1">
    <property type="nucleotide sequence ID" value="NC_011653.1"/>
</dbReference>
<organism evidence="1 2">
    <name type="scientific">Thermosipho africanus (strain TCF52B)</name>
    <dbReference type="NCBI Taxonomy" id="484019"/>
    <lineage>
        <taxon>Bacteria</taxon>
        <taxon>Thermotogati</taxon>
        <taxon>Thermotogota</taxon>
        <taxon>Thermotogae</taxon>
        <taxon>Thermotogales</taxon>
        <taxon>Fervidobacteriaceae</taxon>
        <taxon>Thermosipho</taxon>
    </lineage>
</organism>
<dbReference type="Proteomes" id="UP000002453">
    <property type="component" value="Chromosome"/>
</dbReference>
<evidence type="ECO:0000313" key="2">
    <source>
        <dbReference type="Proteomes" id="UP000002453"/>
    </source>
</evidence>
<reference evidence="1 2" key="1">
    <citation type="journal article" date="2009" name="J. Bacteriol.">
        <title>The genome of Thermosipho africanus TCF52B: lateral genetic connections to the Firmicutes and Archaea.</title>
        <authorList>
            <person name="Nesboe C.L."/>
            <person name="Bapteste E."/>
            <person name="Curtis B."/>
            <person name="Dahle H."/>
            <person name="Lopez P."/>
            <person name="Macleod D."/>
            <person name="Dlutek M."/>
            <person name="Bowman S."/>
            <person name="Zhaxybayeva O."/>
            <person name="Birkeland N.-K."/>
            <person name="Doolittle W.F."/>
        </authorList>
    </citation>
    <scope>NUCLEOTIDE SEQUENCE [LARGE SCALE GENOMIC DNA]</scope>
    <source>
        <strain evidence="1 2">TCF52B</strain>
    </source>
</reference>
<name>B7IHM7_THEAB</name>
<accession>B7IHM7</accession>
<evidence type="ECO:0000313" key="1">
    <source>
        <dbReference type="EMBL" id="ACJ75591.1"/>
    </source>
</evidence>
<proteinExistence type="predicted"/>
<keyword evidence="2" id="KW-1185">Reference proteome</keyword>
<dbReference type="HOGENOM" id="CLU_739505_0_0_0"/>
<dbReference type="EMBL" id="CP001185">
    <property type="protein sequence ID" value="ACJ75591.1"/>
    <property type="molecule type" value="Genomic_DNA"/>
</dbReference>
<gene>
    <name evidence="1" type="ordered locus">THA_1139</name>
</gene>
<sequence>MKKLFFFLIIFLFAITSLSFVNYDNNFKLFKLNFSFNPYLYQFIYNVDNLNNLLNDGILDINKINSFRVGIFGNTHASASIKIGKFSLTPFAELDMNLLLSIPDDLFKFLTNDIEIDKTYEYDEIKIPSYSNTFLNIGVALKFNNLSISPYVYTPVIYISEKDQKFYFKYTSSSSPSKINLELNYDLIGYIPINTESENEAKKSPTGIAASLGYSNSRLGIFVNNITIKPITLPSAKLLRITTDATYENLSFEIVDTNLEVKSIDKEIKISPKLNLSGYYNFKFLADFHLEGMYYFDRSYTLSAEIYKKIFFLIPFYKFGYYSKNSVFSNTLGLGIDLILLKSNFGITITSDKIIPSKDSYQGFGVAFNFEFGI</sequence>
<dbReference type="STRING" id="484019.THA_1139"/>